<dbReference type="HOGENOM" id="CLU_021542_0_2_1"/>
<dbReference type="PANTHER" id="PTHR24410:SF23">
    <property type="entry name" value="BTB DOMAIN-CONTAINING PROTEIN-RELATED"/>
    <property type="match status" value="1"/>
</dbReference>
<dbReference type="PROSITE" id="PS50097">
    <property type="entry name" value="BTB"/>
    <property type="match status" value="1"/>
</dbReference>
<dbReference type="Gene3D" id="3.30.710.10">
    <property type="entry name" value="Potassium Channel Kv1.1, Chain A"/>
    <property type="match status" value="1"/>
</dbReference>
<evidence type="ECO:0000259" key="2">
    <source>
        <dbReference type="PROSITE" id="PS51886"/>
    </source>
</evidence>
<evidence type="ECO:0000259" key="1">
    <source>
        <dbReference type="PROSITE" id="PS50097"/>
    </source>
</evidence>
<sequence>MIDNKLLPKLSQNFLEILNDEEYYDITIEVGNDPNVKIFRAHMVILNYRSPYLRRVLSTNKKKNDGTLAHISVVLRYIYGGKLSLEEYEVSDIIKILITANELSLQELFPYLEVFLIKRKADWMEQNFDFIYRTSFKNDSFLQLQKYCTDLIAKEPYKIFNSPNFSLIPENLLISLIQNENVQLNEVQVWEHVIKWGLAQNPGLPSDIESFSKDDFNALKKTLQQCIPLIRFHNLTSKEFSEKVTSYKKIFPKELYKSLLKDFLNNDNKPIKPNEISKPEIRSISSKNIDSTIITFQHVKLISKWIDRLEYTNKIKNLFEFRLIFRGYPNECTAKQFHEICDNQAHTVTFIKVKDSNEILGGYNPIKWKSDDNFDSTKNSFIFSFRNNEYILSRVIDEKRAIRNFSFDGPSFGYSDLSFDIYSSTVSCNKNKYENQIRENGRKSYVKEFEVFQIF</sequence>
<dbReference type="Gene3D" id="1.25.40.420">
    <property type="match status" value="1"/>
</dbReference>
<dbReference type="Pfam" id="PF00651">
    <property type="entry name" value="BTB"/>
    <property type="match status" value="1"/>
</dbReference>
<dbReference type="PANTHER" id="PTHR24410">
    <property type="entry name" value="HL07962P-RELATED"/>
    <property type="match status" value="1"/>
</dbReference>
<evidence type="ECO:0000313" key="4">
    <source>
        <dbReference type="Proteomes" id="UP000022910"/>
    </source>
</evidence>
<proteinExistence type="predicted"/>
<dbReference type="InterPro" id="IPR000210">
    <property type="entry name" value="BTB/POZ_dom"/>
</dbReference>
<dbReference type="PROSITE" id="PS51886">
    <property type="entry name" value="TLDC"/>
    <property type="match status" value="1"/>
</dbReference>
<dbReference type="Proteomes" id="UP000022910">
    <property type="component" value="Unassembled WGS sequence"/>
</dbReference>
<dbReference type="InterPro" id="IPR011333">
    <property type="entry name" value="SKP1/BTB/POZ_sf"/>
</dbReference>
<reference evidence="3 4" key="1">
    <citation type="submission" date="2014-02" db="EMBL/GenBank/DDBJ databases">
        <title>Single nucleus genome sequencing reveals high similarity among nuclei of an endomycorrhizal fungus.</title>
        <authorList>
            <person name="Lin K."/>
            <person name="Geurts R."/>
            <person name="Zhang Z."/>
            <person name="Limpens E."/>
            <person name="Saunders D.G."/>
            <person name="Mu D."/>
            <person name="Pang E."/>
            <person name="Cao H."/>
            <person name="Cha H."/>
            <person name="Lin T."/>
            <person name="Zhou Q."/>
            <person name="Shang Y."/>
            <person name="Li Y."/>
            <person name="Ivanov S."/>
            <person name="Sharma T."/>
            <person name="Velzen R.V."/>
            <person name="Ruijter N.D."/>
            <person name="Aanen D.K."/>
            <person name="Win J."/>
            <person name="Kamoun S."/>
            <person name="Bisseling T."/>
            <person name="Huang S."/>
        </authorList>
    </citation>
    <scope>NUCLEOTIDE SEQUENCE [LARGE SCALE GENOMIC DNA]</scope>
    <source>
        <strain evidence="4">DAOM197198w</strain>
    </source>
</reference>
<dbReference type="EMBL" id="JEMT01023949">
    <property type="protein sequence ID" value="EXX63428.1"/>
    <property type="molecule type" value="Genomic_DNA"/>
</dbReference>
<dbReference type="SUPFAM" id="SSF54695">
    <property type="entry name" value="POZ domain"/>
    <property type="match status" value="1"/>
</dbReference>
<gene>
    <name evidence="3" type="ORF">RirG_152440</name>
</gene>
<protein>
    <recommendedName>
        <fullName evidence="5">Kelch-like protein 17</fullName>
    </recommendedName>
</protein>
<comment type="caution">
    <text evidence="3">The sequence shown here is derived from an EMBL/GenBank/DDBJ whole genome shotgun (WGS) entry which is preliminary data.</text>
</comment>
<dbReference type="InterPro" id="IPR051481">
    <property type="entry name" value="BTB-POZ/Galectin-3-binding"/>
</dbReference>
<organism evidence="3 4">
    <name type="scientific">Rhizophagus irregularis (strain DAOM 197198w)</name>
    <name type="common">Glomus intraradices</name>
    <dbReference type="NCBI Taxonomy" id="1432141"/>
    <lineage>
        <taxon>Eukaryota</taxon>
        <taxon>Fungi</taxon>
        <taxon>Fungi incertae sedis</taxon>
        <taxon>Mucoromycota</taxon>
        <taxon>Glomeromycotina</taxon>
        <taxon>Glomeromycetes</taxon>
        <taxon>Glomerales</taxon>
        <taxon>Glomeraceae</taxon>
        <taxon>Rhizophagus</taxon>
    </lineage>
</organism>
<feature type="domain" description="TLDc" evidence="2">
    <location>
        <begin position="292"/>
        <end position="455"/>
    </location>
</feature>
<dbReference type="InterPro" id="IPR006571">
    <property type="entry name" value="TLDc_dom"/>
</dbReference>
<accession>A0A015M989</accession>
<evidence type="ECO:0000313" key="3">
    <source>
        <dbReference type="EMBL" id="EXX63428.1"/>
    </source>
</evidence>
<feature type="domain" description="BTB" evidence="1">
    <location>
        <begin position="24"/>
        <end position="87"/>
    </location>
</feature>
<dbReference type="SMART" id="SM00225">
    <property type="entry name" value="BTB"/>
    <property type="match status" value="1"/>
</dbReference>
<dbReference type="Pfam" id="PF07534">
    <property type="entry name" value="TLD"/>
    <property type="match status" value="1"/>
</dbReference>
<name>A0A015M989_RHIIW</name>
<keyword evidence="4" id="KW-1185">Reference proteome</keyword>
<evidence type="ECO:0008006" key="5">
    <source>
        <dbReference type="Google" id="ProtNLM"/>
    </source>
</evidence>
<dbReference type="AlphaFoldDB" id="A0A015M989"/>